<dbReference type="Gene3D" id="1.20.1290.10">
    <property type="entry name" value="AhpD-like"/>
    <property type="match status" value="1"/>
</dbReference>
<reference evidence="2 3" key="1">
    <citation type="journal article" date="2017" name="ISME J.">
        <title>Energy and carbon metabolisms in a deep terrestrial subsurface fluid microbial community.</title>
        <authorList>
            <person name="Momper L."/>
            <person name="Jungbluth S.P."/>
            <person name="Lee M.D."/>
            <person name="Amend J.P."/>
        </authorList>
    </citation>
    <scope>NUCLEOTIDE SEQUENCE [LARGE SCALE GENOMIC DNA]</scope>
    <source>
        <strain evidence="2">SURF_5</strain>
    </source>
</reference>
<comment type="caution">
    <text evidence="2">The sequence shown here is derived from an EMBL/GenBank/DDBJ whole genome shotgun (WGS) entry which is preliminary data.</text>
</comment>
<dbReference type="Proteomes" id="UP000265882">
    <property type="component" value="Unassembled WGS sequence"/>
</dbReference>
<evidence type="ECO:0000313" key="2">
    <source>
        <dbReference type="EMBL" id="RJP25900.1"/>
    </source>
</evidence>
<sequence>MARIPYADIDSSSEKVRDFFEKIKRSDLEILNVHRMVAHSEVSVREFIRLGSRLLTKPHLSPRLRELVILKIAQLHEARYEWAHHVSIAVQTGVTMEQIKNLKNYGDSACFTGEEKAVLLYTDELFRSHQPSPKTFAETSAFLDHAALVELTLCIGYWSMVAKFLKTFQVDVEEEFERKNAELLHASGSV</sequence>
<accession>A0A3A4P919</accession>
<protein>
    <submittedName>
        <fullName evidence="2">Carboxymuconolactone decarboxylase family protein</fullName>
    </submittedName>
</protein>
<dbReference type="GO" id="GO:0051920">
    <property type="term" value="F:peroxiredoxin activity"/>
    <property type="evidence" value="ECO:0007669"/>
    <property type="project" value="InterPro"/>
</dbReference>
<dbReference type="AlphaFoldDB" id="A0A3A4P919"/>
<dbReference type="Pfam" id="PF02627">
    <property type="entry name" value="CMD"/>
    <property type="match status" value="1"/>
</dbReference>
<organism evidence="2 3">
    <name type="scientific">Abyssobacteria bacterium (strain SURF_5)</name>
    <dbReference type="NCBI Taxonomy" id="2093360"/>
    <lineage>
        <taxon>Bacteria</taxon>
        <taxon>Pseudomonadati</taxon>
        <taxon>Candidatus Hydrogenedentota</taxon>
        <taxon>Candidatus Abyssobacteria</taxon>
    </lineage>
</organism>
<dbReference type="PANTHER" id="PTHR34846:SF11">
    <property type="entry name" value="4-CARBOXYMUCONOLACTONE DECARBOXYLASE FAMILY PROTEIN (AFU_ORTHOLOGUE AFUA_6G11590)"/>
    <property type="match status" value="1"/>
</dbReference>
<gene>
    <name evidence="2" type="ORF">C4520_01735</name>
</gene>
<proteinExistence type="predicted"/>
<dbReference type="EMBL" id="QZKU01000017">
    <property type="protein sequence ID" value="RJP25900.1"/>
    <property type="molecule type" value="Genomic_DNA"/>
</dbReference>
<dbReference type="InterPro" id="IPR003779">
    <property type="entry name" value="CMD-like"/>
</dbReference>
<feature type="domain" description="Carboxymuconolactone decarboxylase-like" evidence="1">
    <location>
        <begin position="47"/>
        <end position="124"/>
    </location>
</feature>
<evidence type="ECO:0000259" key="1">
    <source>
        <dbReference type="Pfam" id="PF02627"/>
    </source>
</evidence>
<evidence type="ECO:0000313" key="3">
    <source>
        <dbReference type="Proteomes" id="UP000265882"/>
    </source>
</evidence>
<dbReference type="InterPro" id="IPR029032">
    <property type="entry name" value="AhpD-like"/>
</dbReference>
<dbReference type="PANTHER" id="PTHR34846">
    <property type="entry name" value="4-CARBOXYMUCONOLACTONE DECARBOXYLASE FAMILY PROTEIN (AFU_ORTHOLOGUE AFUA_6G11590)"/>
    <property type="match status" value="1"/>
</dbReference>
<dbReference type="SUPFAM" id="SSF69118">
    <property type="entry name" value="AhpD-like"/>
    <property type="match status" value="1"/>
</dbReference>
<name>A0A3A4P919_ABYX5</name>